<dbReference type="Pfam" id="PF25583">
    <property type="entry name" value="WCX"/>
    <property type="match status" value="1"/>
</dbReference>
<feature type="domain" description="WCX" evidence="2">
    <location>
        <begin position="285"/>
        <end position="363"/>
    </location>
</feature>
<proteinExistence type="predicted"/>
<dbReference type="InterPro" id="IPR026881">
    <property type="entry name" value="WYL_dom"/>
</dbReference>
<reference evidence="3 4" key="1">
    <citation type="submission" date="2017-08" db="EMBL/GenBank/DDBJ databases">
        <title>WGS of Clinical strains of the CDC Group NO-1 linked to zoonotic infections in humans.</title>
        <authorList>
            <person name="Bernier A.-M."/>
            <person name="Bernard K."/>
        </authorList>
    </citation>
    <scope>NUCLEOTIDE SEQUENCE [LARGE SCALE GENOMIC DNA]</scope>
    <source>
        <strain evidence="3 4">NML91-0035</strain>
    </source>
</reference>
<sequence length="385" mass="44246">MRQEFLNLPHIYCKMKIQSLASFFTSSPLSHSRPDKPCRQRFLDCRPSSPHPHRLLLMQKAPQSHMPHSGAQRPASERLAYRLAHILALLHQGDTLDKHQLAAQFNVDVRTIERDLHERMHGLIERGANGHWQLRPHLRSTVAAQMLNEYAAMAGTSALFPDYSLAQVIAQLQTPAAQRPLHVQPTAQEALPRGDRRFAQLQQAIEQHCECLFTYKNTPRRAQPYRLVHKNGIWYLAAVEGGRLKNFSIARIEALQLDEAARFAPQQKHLDYIHHKRDVWFSPETTEVTLRVAPEVARYFMRRELLPEQQHRRDDSDQSLLVTTRIAHPEQLLPVVRYWLPHVRILQPQPWHEALVHSLQQALQRWGCSCDCGTATSAAPQAAGH</sequence>
<dbReference type="InterPro" id="IPR051534">
    <property type="entry name" value="CBASS_pafABC_assoc_protein"/>
</dbReference>
<protein>
    <submittedName>
        <fullName evidence="3">DNA-binding protein</fullName>
    </submittedName>
</protein>
<gene>
    <name evidence="3" type="ORF">CLI92_00135</name>
</gene>
<dbReference type="EMBL" id="NTBI01000001">
    <property type="protein sequence ID" value="PAX18300.1"/>
    <property type="molecule type" value="Genomic_DNA"/>
</dbReference>
<dbReference type="InterPro" id="IPR057727">
    <property type="entry name" value="WCX_dom"/>
</dbReference>
<dbReference type="Proteomes" id="UP000217780">
    <property type="component" value="Unassembled WGS sequence"/>
</dbReference>
<evidence type="ECO:0000259" key="1">
    <source>
        <dbReference type="Pfam" id="PF13280"/>
    </source>
</evidence>
<comment type="caution">
    <text evidence="3">The sequence shown here is derived from an EMBL/GenBank/DDBJ whole genome shotgun (WGS) entry which is preliminary data.</text>
</comment>
<accession>A0A2A2T8D5</accession>
<feature type="domain" description="WYL" evidence="1">
    <location>
        <begin position="198"/>
        <end position="256"/>
    </location>
</feature>
<name>A0A2A2T8D5_9BURK</name>
<keyword evidence="3" id="KW-0238">DNA-binding</keyword>
<dbReference type="GO" id="GO:0003677">
    <property type="term" value="F:DNA binding"/>
    <property type="evidence" value="ECO:0007669"/>
    <property type="project" value="UniProtKB-KW"/>
</dbReference>
<dbReference type="Pfam" id="PF13280">
    <property type="entry name" value="WYL"/>
    <property type="match status" value="1"/>
</dbReference>
<evidence type="ECO:0000313" key="4">
    <source>
        <dbReference type="Proteomes" id="UP000217780"/>
    </source>
</evidence>
<evidence type="ECO:0000259" key="2">
    <source>
        <dbReference type="Pfam" id="PF25583"/>
    </source>
</evidence>
<dbReference type="PROSITE" id="PS52050">
    <property type="entry name" value="WYL"/>
    <property type="match status" value="1"/>
</dbReference>
<organism evidence="3 4">
    <name type="scientific">Vandammella animalimorsus</name>
    <dbReference type="NCBI Taxonomy" id="2029117"/>
    <lineage>
        <taxon>Bacteria</taxon>
        <taxon>Pseudomonadati</taxon>
        <taxon>Pseudomonadota</taxon>
        <taxon>Betaproteobacteria</taxon>
        <taxon>Burkholderiales</taxon>
        <taxon>Comamonadaceae</taxon>
        <taxon>Vandammella</taxon>
    </lineage>
</organism>
<dbReference type="AlphaFoldDB" id="A0A2A2T8D5"/>
<dbReference type="PANTHER" id="PTHR34580:SF1">
    <property type="entry name" value="PROTEIN PAFC"/>
    <property type="match status" value="1"/>
</dbReference>
<evidence type="ECO:0000313" key="3">
    <source>
        <dbReference type="EMBL" id="PAX18300.1"/>
    </source>
</evidence>
<dbReference type="PANTHER" id="PTHR34580">
    <property type="match status" value="1"/>
</dbReference>